<organismHost>
    <name type="scientific">Halobacterium salinarum</name>
    <name type="common">Halobacterium halobium</name>
    <dbReference type="NCBI Taxonomy" id="2242"/>
</organismHost>
<organism evidence="3 4">
    <name type="scientific">Halobacterium phage phiH</name>
    <name type="common">Bacteriophage phi-H</name>
    <dbReference type="NCBI Taxonomy" id="169684"/>
    <lineage>
        <taxon>Viruses</taxon>
        <taxon>Duplodnaviria</taxon>
        <taxon>Heunggongvirae</taxon>
        <taxon>Uroviricota</taxon>
        <taxon>Caudoviricetes</taxon>
        <taxon>Vertoviridae</taxon>
        <taxon>Myohalovirus</taxon>
        <taxon>Myohalovirus spontanei</taxon>
        <taxon>Myohalovirus phiH</taxon>
    </lineage>
</organism>
<dbReference type="InterPro" id="IPR006949">
    <property type="entry name" value="Barrel_Baseplate_J-like"/>
</dbReference>
<accession>A0A3G1ZKQ4</accession>
<evidence type="ECO:0000256" key="1">
    <source>
        <dbReference type="SAM" id="MobiDB-lite"/>
    </source>
</evidence>
<evidence type="ECO:0000313" key="3">
    <source>
        <dbReference type="EMBL" id="AYM00276.1"/>
    </source>
</evidence>
<dbReference type="RefSeq" id="YP_009981836.1">
    <property type="nucleotide sequence ID" value="NC_052650.1"/>
</dbReference>
<evidence type="ECO:0000313" key="4">
    <source>
        <dbReference type="Proteomes" id="UP000277198"/>
    </source>
</evidence>
<feature type="domain" description="Baseplate protein J-like barrel" evidence="2">
    <location>
        <begin position="102"/>
        <end position="199"/>
    </location>
</feature>
<dbReference type="Pfam" id="PF04865">
    <property type="entry name" value="Baseplate_J"/>
    <property type="match status" value="1"/>
</dbReference>
<dbReference type="Proteomes" id="UP000277198">
    <property type="component" value="Segment"/>
</dbReference>
<dbReference type="EMBL" id="MK002701">
    <property type="protein sequence ID" value="AYM00276.1"/>
    <property type="molecule type" value="Genomic_DNA"/>
</dbReference>
<gene>
    <name evidence="3" type="primary">bpj</name>
    <name evidence="3" type="ORF">PhiH1_145</name>
</gene>
<evidence type="ECO:0000259" key="2">
    <source>
        <dbReference type="Pfam" id="PF04865"/>
    </source>
</evidence>
<proteinExistence type="predicted"/>
<name>A0A3G1ZKQ4_BPPHH</name>
<dbReference type="GeneID" id="62571588"/>
<sequence>MTDSEYGIQPDGSLRRPHVDELRDRLERTFKNAAGENIELNQGSPQQQAIDMAAQEFAHHWMALEEVYYAGFFQDASGEALDKQLALAGFTRIPSRSATGEVVFSRESPAPDDITIPAETVVTTRRTETRPQIPFETTEEVILSEGDTEVTASIEALKPWQSELNEEWLGEETNVTADSITRFDDLVGGIDDVTNPEPTGDESLGYVSGRDRETDPEFRLRYENSLADGGAATVRAIRAQVFNSDERIRSVGVDEVRNPDQGEFGVRVTVLAPDVDDATIALAIADSRAGGLDSFGTESATVTVDGDEKTESFDRADRVNVYVEADLTTSGTFPEDGIEEISDRLVRYVGGTASDGIHYPGELEVGDDIIFDQIFRRVMETRGVVEADVAIGTDPAALAEDNIAMGDDQAAMTGIDEVTMHVVE</sequence>
<keyword evidence="4" id="KW-1185">Reference proteome</keyword>
<feature type="region of interest" description="Disordered" evidence="1">
    <location>
        <begin position="191"/>
        <end position="212"/>
    </location>
</feature>
<dbReference type="KEGG" id="vg:62571588"/>
<protein>
    <submittedName>
        <fullName evidence="3">Baseplate J family protein</fullName>
    </submittedName>
</protein>
<reference evidence="3 4" key="1">
    <citation type="journal article" date="2018" name="Genes (Basel)">
        <title>Complete Genome Sequence of the Model Halovirus PhiH1 (PhiH1).</title>
        <authorList>
            <person name="Dyall-Smith M."/>
            <person name="Pfeifer F."/>
            <person name="Witte A."/>
            <person name="Oesterhelt D."/>
            <person name="Pfeiffer F."/>
        </authorList>
    </citation>
    <scope>NUCLEOTIDE SEQUENCE [LARGE SCALE GENOMIC DNA]</scope>
    <source>
        <strain evidence="3">Variant phiH1</strain>
    </source>
</reference>